<dbReference type="InterPro" id="IPR036390">
    <property type="entry name" value="WH_DNA-bd_sf"/>
</dbReference>
<keyword evidence="5" id="KW-1185">Reference proteome</keyword>
<dbReference type="Pfam" id="PF00455">
    <property type="entry name" value="DeoRC"/>
    <property type="match status" value="1"/>
</dbReference>
<organism evidence="4 5">
    <name type="scientific">Paenibacillus contaminans</name>
    <dbReference type="NCBI Taxonomy" id="450362"/>
    <lineage>
        <taxon>Bacteria</taxon>
        <taxon>Bacillati</taxon>
        <taxon>Bacillota</taxon>
        <taxon>Bacilli</taxon>
        <taxon>Bacillales</taxon>
        <taxon>Paenibacillaceae</taxon>
        <taxon>Paenibacillus</taxon>
    </lineage>
</organism>
<accession>A0A329MJD8</accession>
<dbReference type="Gene3D" id="3.40.50.1360">
    <property type="match status" value="1"/>
</dbReference>
<evidence type="ECO:0000313" key="4">
    <source>
        <dbReference type="EMBL" id="RAV19969.1"/>
    </source>
</evidence>
<dbReference type="PANTHER" id="PTHR30363">
    <property type="entry name" value="HTH-TYPE TRANSCRIPTIONAL REGULATOR SRLR-RELATED"/>
    <property type="match status" value="1"/>
</dbReference>
<dbReference type="SUPFAM" id="SSF46785">
    <property type="entry name" value="Winged helix' DNA-binding domain"/>
    <property type="match status" value="1"/>
</dbReference>
<feature type="domain" description="HTH deoR-type" evidence="3">
    <location>
        <begin position="3"/>
        <end position="58"/>
    </location>
</feature>
<dbReference type="InterPro" id="IPR014036">
    <property type="entry name" value="DeoR-like_C"/>
</dbReference>
<dbReference type="SUPFAM" id="SSF100950">
    <property type="entry name" value="NagB/RpiA/CoA transferase-like"/>
    <property type="match status" value="1"/>
</dbReference>
<dbReference type="Proteomes" id="UP000250369">
    <property type="component" value="Unassembled WGS sequence"/>
</dbReference>
<dbReference type="AlphaFoldDB" id="A0A329MJD8"/>
<evidence type="ECO:0000313" key="5">
    <source>
        <dbReference type="Proteomes" id="UP000250369"/>
    </source>
</evidence>
<comment type="caution">
    <text evidence="4">The sequence shown here is derived from an EMBL/GenBank/DDBJ whole genome shotgun (WGS) entry which is preliminary data.</text>
</comment>
<dbReference type="SMART" id="SM00420">
    <property type="entry name" value="HTH_DEOR"/>
    <property type="match status" value="1"/>
</dbReference>
<dbReference type="OrthoDB" id="9797223at2"/>
<gene>
    <name evidence="4" type="ORF">DQG23_18790</name>
</gene>
<dbReference type="InterPro" id="IPR037171">
    <property type="entry name" value="NagB/RpiA_transferase-like"/>
</dbReference>
<dbReference type="GO" id="GO:0003700">
    <property type="term" value="F:DNA-binding transcription factor activity"/>
    <property type="evidence" value="ECO:0007669"/>
    <property type="project" value="InterPro"/>
</dbReference>
<keyword evidence="1" id="KW-0805">Transcription regulation</keyword>
<evidence type="ECO:0000256" key="2">
    <source>
        <dbReference type="ARBA" id="ARBA00023163"/>
    </source>
</evidence>
<proteinExistence type="predicted"/>
<protein>
    <submittedName>
        <fullName evidence="4">DeoR/GlpR transcriptional regulator</fullName>
    </submittedName>
</protein>
<dbReference type="PROSITE" id="PS51000">
    <property type="entry name" value="HTH_DEOR_2"/>
    <property type="match status" value="1"/>
</dbReference>
<dbReference type="Gene3D" id="1.10.10.10">
    <property type="entry name" value="Winged helix-like DNA-binding domain superfamily/Winged helix DNA-binding domain"/>
    <property type="match status" value="1"/>
</dbReference>
<name>A0A329MJD8_9BACL</name>
<dbReference type="EMBL" id="QMFB01000010">
    <property type="protein sequence ID" value="RAV19969.1"/>
    <property type="molecule type" value="Genomic_DNA"/>
</dbReference>
<dbReference type="PANTHER" id="PTHR30363:SF44">
    <property type="entry name" value="AGA OPERON TRANSCRIPTIONAL REPRESSOR-RELATED"/>
    <property type="match status" value="1"/>
</dbReference>
<keyword evidence="2" id="KW-0804">Transcription</keyword>
<dbReference type="RefSeq" id="WP_113032396.1">
    <property type="nucleotide sequence ID" value="NZ_QMFB01000010.1"/>
</dbReference>
<dbReference type="InterPro" id="IPR036388">
    <property type="entry name" value="WH-like_DNA-bd_sf"/>
</dbReference>
<dbReference type="PRINTS" id="PR00037">
    <property type="entry name" value="HTHLACR"/>
</dbReference>
<dbReference type="InterPro" id="IPR001034">
    <property type="entry name" value="DeoR_HTH"/>
</dbReference>
<dbReference type="SMART" id="SM01134">
    <property type="entry name" value="DeoRC"/>
    <property type="match status" value="1"/>
</dbReference>
<dbReference type="Pfam" id="PF08220">
    <property type="entry name" value="HTH_DeoR"/>
    <property type="match status" value="1"/>
</dbReference>
<sequence>MSSLKRHESIMALLLQNGEVKVSELSELLQVTGKTVREDLEKLEHQGLLVRVHGGAVLKNDADRGLLPSHEPNAKQLAEKADAAAKAVRLIEPNDIIALDVGSTTLEIAKLLDNAPLTVITNDLFIISELARKDRIHLVVPGGYRQRNMLISSDAIGFIRKLNIQKAFLTTSGIHSDFGFTIYTSELQEQKRALMACAKETICVADHTKFDKYALMTFAELSEVHSIITDSGLSDDVAEKYRSYGLSIEK</sequence>
<evidence type="ECO:0000259" key="3">
    <source>
        <dbReference type="PROSITE" id="PS51000"/>
    </source>
</evidence>
<dbReference type="InterPro" id="IPR050313">
    <property type="entry name" value="Carb_Metab_HTH_regulators"/>
</dbReference>
<evidence type="ECO:0000256" key="1">
    <source>
        <dbReference type="ARBA" id="ARBA00023015"/>
    </source>
</evidence>
<reference evidence="4 5" key="1">
    <citation type="journal article" date="2009" name="Int. J. Syst. Evol. Microbiol.">
        <title>Paenibacillus contaminans sp. nov., isolated from a contaminated laboratory plate.</title>
        <authorList>
            <person name="Chou J.H."/>
            <person name="Lee J.H."/>
            <person name="Lin M.C."/>
            <person name="Chang P.S."/>
            <person name="Arun A.B."/>
            <person name="Young C.C."/>
            <person name="Chen W.M."/>
        </authorList>
    </citation>
    <scope>NUCLEOTIDE SEQUENCE [LARGE SCALE GENOMIC DNA]</scope>
    <source>
        <strain evidence="4 5">CKOBP-6</strain>
    </source>
</reference>